<dbReference type="GO" id="GO:0006635">
    <property type="term" value="P:fatty acid beta-oxidation"/>
    <property type="evidence" value="ECO:0007669"/>
    <property type="project" value="TreeGrafter"/>
</dbReference>
<dbReference type="PANTHER" id="PTHR11941:SF54">
    <property type="entry name" value="ENOYL-COA HYDRATASE, MITOCHONDRIAL"/>
    <property type="match status" value="1"/>
</dbReference>
<protein>
    <submittedName>
        <fullName evidence="1">Enoyl-CoA hydratase</fullName>
    </submittedName>
</protein>
<dbReference type="PANTHER" id="PTHR11941">
    <property type="entry name" value="ENOYL-COA HYDRATASE-RELATED"/>
    <property type="match status" value="1"/>
</dbReference>
<dbReference type="SUPFAM" id="SSF52096">
    <property type="entry name" value="ClpP/crotonase"/>
    <property type="match status" value="1"/>
</dbReference>
<dbReference type="GO" id="GO:0003824">
    <property type="term" value="F:catalytic activity"/>
    <property type="evidence" value="ECO:0007669"/>
    <property type="project" value="UniProtKB-ARBA"/>
</dbReference>
<sequence length="255" mass="27100">MGVLTEVRDEGYAIVSLDWPEQKNALGPPEATEVAETIAEVGRSDSVNALIITGTGDAFCAGGNIKGMVERANMPAEERRRLVYSAYQGLIRELVAVPIPTIAALDGPAVGMGFDIALACDRRLFGPGGWARQGWGRIGAVPGTGGELFLRLKAPGALWRILPEQPRVNGELAERLGLGEDVRDQSALEAAHGAALALAQMPPATVRGYVELSRTSVREQLEDHLAACLRIQVGLLADPRFAERAQQALANKASS</sequence>
<gene>
    <name evidence="1" type="ORF">Psuf_059140</name>
</gene>
<dbReference type="CDD" id="cd06558">
    <property type="entry name" value="crotonase-like"/>
    <property type="match status" value="1"/>
</dbReference>
<keyword evidence="2" id="KW-1185">Reference proteome</keyword>
<reference evidence="1 2" key="1">
    <citation type="submission" date="2020-03" db="EMBL/GenBank/DDBJ databases">
        <title>Whole genome shotgun sequence of Phytohabitans suffuscus NBRC 105367.</title>
        <authorList>
            <person name="Komaki H."/>
            <person name="Tamura T."/>
        </authorList>
    </citation>
    <scope>NUCLEOTIDE SEQUENCE [LARGE SCALE GENOMIC DNA]</scope>
    <source>
        <strain evidence="1 2">NBRC 105367</strain>
    </source>
</reference>
<accession>A0A6F8YRY7</accession>
<dbReference type="KEGG" id="psuu:Psuf_059140"/>
<dbReference type="InterPro" id="IPR029045">
    <property type="entry name" value="ClpP/crotonase-like_dom_sf"/>
</dbReference>
<dbReference type="RefSeq" id="WP_173160108.1">
    <property type="nucleotide sequence ID" value="NZ_AP022871.1"/>
</dbReference>
<evidence type="ECO:0000313" key="1">
    <source>
        <dbReference type="EMBL" id="BCB88601.1"/>
    </source>
</evidence>
<dbReference type="Gene3D" id="3.90.226.10">
    <property type="entry name" value="2-enoyl-CoA Hydratase, Chain A, domain 1"/>
    <property type="match status" value="1"/>
</dbReference>
<organism evidence="1 2">
    <name type="scientific">Phytohabitans suffuscus</name>
    <dbReference type="NCBI Taxonomy" id="624315"/>
    <lineage>
        <taxon>Bacteria</taxon>
        <taxon>Bacillati</taxon>
        <taxon>Actinomycetota</taxon>
        <taxon>Actinomycetes</taxon>
        <taxon>Micromonosporales</taxon>
        <taxon>Micromonosporaceae</taxon>
    </lineage>
</organism>
<dbReference type="Pfam" id="PF00378">
    <property type="entry name" value="ECH_1"/>
    <property type="match status" value="1"/>
</dbReference>
<dbReference type="Proteomes" id="UP000503011">
    <property type="component" value="Chromosome"/>
</dbReference>
<dbReference type="InterPro" id="IPR001753">
    <property type="entry name" value="Enoyl-CoA_hydra/iso"/>
</dbReference>
<dbReference type="EMBL" id="AP022871">
    <property type="protein sequence ID" value="BCB88601.1"/>
    <property type="molecule type" value="Genomic_DNA"/>
</dbReference>
<proteinExistence type="predicted"/>
<evidence type="ECO:0000313" key="2">
    <source>
        <dbReference type="Proteomes" id="UP000503011"/>
    </source>
</evidence>
<dbReference type="AlphaFoldDB" id="A0A6F8YRY7"/>
<reference evidence="1 2" key="2">
    <citation type="submission" date="2020-03" db="EMBL/GenBank/DDBJ databases">
        <authorList>
            <person name="Ichikawa N."/>
            <person name="Kimura A."/>
            <person name="Kitahashi Y."/>
            <person name="Uohara A."/>
        </authorList>
    </citation>
    <scope>NUCLEOTIDE SEQUENCE [LARGE SCALE GENOMIC DNA]</scope>
    <source>
        <strain evidence="1 2">NBRC 105367</strain>
    </source>
</reference>
<name>A0A6F8YRY7_9ACTN</name>